<dbReference type="InterPro" id="IPR015866">
    <property type="entry name" value="Ser-tRNA-synth_1_N"/>
</dbReference>
<dbReference type="InterPro" id="IPR002314">
    <property type="entry name" value="aa-tRNA-synt_IIb"/>
</dbReference>
<comment type="similarity">
    <text evidence="3 12">Belongs to the class-II aminoacyl-tRNA synthetase family. Type-1 seryl-tRNA synthetase subfamily.</text>
</comment>
<comment type="subunit">
    <text evidence="12">Homodimer. The tRNA molecule binds across the dimer.</text>
</comment>
<feature type="binding site" evidence="13">
    <location>
        <position position="230"/>
    </location>
    <ligand>
        <name>L-serine</name>
        <dbReference type="ChEBI" id="CHEBI:33384"/>
    </ligand>
</feature>
<evidence type="ECO:0000256" key="14">
    <source>
        <dbReference type="PIRSR" id="PIRSR001529-2"/>
    </source>
</evidence>
<dbReference type="GO" id="GO:0004828">
    <property type="term" value="F:serine-tRNA ligase activity"/>
    <property type="evidence" value="ECO:0007669"/>
    <property type="project" value="UniProtKB-UniRule"/>
</dbReference>
<dbReference type="CDD" id="cd00770">
    <property type="entry name" value="SerRS_core"/>
    <property type="match status" value="1"/>
</dbReference>
<evidence type="ECO:0000256" key="11">
    <source>
        <dbReference type="ARBA" id="ARBA00048823"/>
    </source>
</evidence>
<evidence type="ECO:0000256" key="2">
    <source>
        <dbReference type="ARBA" id="ARBA00005045"/>
    </source>
</evidence>
<comment type="caution">
    <text evidence="17">The sequence shown here is derived from an EMBL/GenBank/DDBJ whole genome shotgun (WGS) entry which is preliminary data.</text>
</comment>
<keyword evidence="4 12" id="KW-0963">Cytoplasm</keyword>
<dbReference type="STRING" id="1802270.A3C07_01735"/>
<evidence type="ECO:0000256" key="8">
    <source>
        <dbReference type="ARBA" id="ARBA00022917"/>
    </source>
</evidence>
<dbReference type="Pfam" id="PF02403">
    <property type="entry name" value="Seryl_tRNA_N"/>
    <property type="match status" value="1"/>
</dbReference>
<keyword evidence="8 12" id="KW-0648">Protein biosynthesis</keyword>
<dbReference type="InterPro" id="IPR045864">
    <property type="entry name" value="aa-tRNA-synth_II/BPL/LPL"/>
</dbReference>
<comment type="catalytic activity">
    <reaction evidence="11 12">
        <text>tRNA(Ser) + L-serine + ATP = L-seryl-tRNA(Ser) + AMP + diphosphate + H(+)</text>
        <dbReference type="Rhea" id="RHEA:12292"/>
        <dbReference type="Rhea" id="RHEA-COMP:9669"/>
        <dbReference type="Rhea" id="RHEA-COMP:9703"/>
        <dbReference type="ChEBI" id="CHEBI:15378"/>
        <dbReference type="ChEBI" id="CHEBI:30616"/>
        <dbReference type="ChEBI" id="CHEBI:33019"/>
        <dbReference type="ChEBI" id="CHEBI:33384"/>
        <dbReference type="ChEBI" id="CHEBI:78442"/>
        <dbReference type="ChEBI" id="CHEBI:78533"/>
        <dbReference type="ChEBI" id="CHEBI:456215"/>
        <dbReference type="EC" id="6.1.1.11"/>
    </reaction>
</comment>
<feature type="domain" description="Aminoacyl-transfer RNA synthetases class-II family profile" evidence="16">
    <location>
        <begin position="182"/>
        <end position="412"/>
    </location>
</feature>
<dbReference type="InterPro" id="IPR033729">
    <property type="entry name" value="SerRS_core"/>
</dbReference>
<evidence type="ECO:0000256" key="1">
    <source>
        <dbReference type="ARBA" id="ARBA00004496"/>
    </source>
</evidence>
<feature type="binding site" evidence="12">
    <location>
        <begin position="230"/>
        <end position="232"/>
    </location>
    <ligand>
        <name>L-serine</name>
        <dbReference type="ChEBI" id="CHEBI:33384"/>
    </ligand>
</feature>
<evidence type="ECO:0000256" key="6">
    <source>
        <dbReference type="ARBA" id="ARBA00022741"/>
    </source>
</evidence>
<dbReference type="Gene3D" id="1.10.287.40">
    <property type="entry name" value="Serine-tRNA synthetase, tRNA binding domain"/>
    <property type="match status" value="1"/>
</dbReference>
<feature type="binding site" evidence="13">
    <location>
        <position position="385"/>
    </location>
    <ligand>
        <name>L-serine</name>
        <dbReference type="ChEBI" id="CHEBI:33384"/>
    </ligand>
</feature>
<proteinExistence type="inferred from homology"/>
<keyword evidence="15" id="KW-0175">Coiled coil</keyword>
<feature type="binding site" evidence="12">
    <location>
        <position position="277"/>
    </location>
    <ligand>
        <name>ATP</name>
        <dbReference type="ChEBI" id="CHEBI:30616"/>
    </ligand>
</feature>
<keyword evidence="7 12" id="KW-0067">ATP-binding</keyword>
<comment type="catalytic activity">
    <reaction evidence="10 12">
        <text>tRNA(Sec) + L-serine + ATP = L-seryl-tRNA(Sec) + AMP + diphosphate + H(+)</text>
        <dbReference type="Rhea" id="RHEA:42580"/>
        <dbReference type="Rhea" id="RHEA-COMP:9742"/>
        <dbReference type="Rhea" id="RHEA-COMP:10128"/>
        <dbReference type="ChEBI" id="CHEBI:15378"/>
        <dbReference type="ChEBI" id="CHEBI:30616"/>
        <dbReference type="ChEBI" id="CHEBI:33019"/>
        <dbReference type="ChEBI" id="CHEBI:33384"/>
        <dbReference type="ChEBI" id="CHEBI:78442"/>
        <dbReference type="ChEBI" id="CHEBI:78533"/>
        <dbReference type="ChEBI" id="CHEBI:456215"/>
        <dbReference type="EC" id="6.1.1.11"/>
    </reaction>
</comment>
<dbReference type="AlphaFoldDB" id="A0A1G2KFK4"/>
<keyword evidence="6 12" id="KW-0547">Nucleotide-binding</keyword>
<comment type="subcellular location">
    <subcellularLocation>
        <location evidence="1 12">Cytoplasm</location>
    </subcellularLocation>
</comment>
<organism evidence="17 18">
    <name type="scientific">Candidatus Sungbacteria bacterium RIFCSPHIGHO2_02_FULL_47_11</name>
    <dbReference type="NCBI Taxonomy" id="1802270"/>
    <lineage>
        <taxon>Bacteria</taxon>
        <taxon>Candidatus Sungiibacteriota</taxon>
    </lineage>
</organism>
<feature type="binding site" evidence="13">
    <location>
        <position position="261"/>
    </location>
    <ligand>
        <name>L-serine</name>
        <dbReference type="ChEBI" id="CHEBI:33384"/>
    </ligand>
</feature>
<dbReference type="GO" id="GO:0005524">
    <property type="term" value="F:ATP binding"/>
    <property type="evidence" value="ECO:0007669"/>
    <property type="project" value="UniProtKB-UniRule"/>
</dbReference>
<evidence type="ECO:0000256" key="3">
    <source>
        <dbReference type="ARBA" id="ARBA00010728"/>
    </source>
</evidence>
<dbReference type="InterPro" id="IPR042103">
    <property type="entry name" value="SerRS_1_N_sf"/>
</dbReference>
<dbReference type="InterPro" id="IPR010978">
    <property type="entry name" value="tRNA-bd_arm"/>
</dbReference>
<dbReference type="UniPathway" id="UPA00906">
    <property type="reaction ID" value="UER00895"/>
</dbReference>
<dbReference type="PIRSF" id="PIRSF001529">
    <property type="entry name" value="Ser-tRNA-synth_IIa"/>
    <property type="match status" value="1"/>
</dbReference>
<dbReference type="EMBL" id="MHQI01000071">
    <property type="protein sequence ID" value="OGZ98224.1"/>
    <property type="molecule type" value="Genomic_DNA"/>
</dbReference>
<evidence type="ECO:0000256" key="15">
    <source>
        <dbReference type="SAM" id="Coils"/>
    </source>
</evidence>
<comment type="pathway">
    <text evidence="2 12">Aminoacyl-tRNA biosynthesis; selenocysteinyl-tRNA(Sec) biosynthesis; L-seryl-tRNA(Sec) from L-serine and tRNA(Sec): step 1/1.</text>
</comment>
<evidence type="ECO:0000256" key="4">
    <source>
        <dbReference type="ARBA" id="ARBA00022490"/>
    </source>
</evidence>
<dbReference type="EC" id="6.1.1.11" evidence="12"/>
<reference evidence="17 18" key="1">
    <citation type="journal article" date="2016" name="Nat. Commun.">
        <title>Thousands of microbial genomes shed light on interconnected biogeochemical processes in an aquifer system.</title>
        <authorList>
            <person name="Anantharaman K."/>
            <person name="Brown C.T."/>
            <person name="Hug L.A."/>
            <person name="Sharon I."/>
            <person name="Castelle C.J."/>
            <person name="Probst A.J."/>
            <person name="Thomas B.C."/>
            <person name="Singh A."/>
            <person name="Wilkins M.J."/>
            <person name="Karaoz U."/>
            <person name="Brodie E.L."/>
            <person name="Williams K.H."/>
            <person name="Hubbard S.S."/>
            <person name="Banfield J.F."/>
        </authorList>
    </citation>
    <scope>NUCLEOTIDE SEQUENCE [LARGE SCALE GENOMIC DNA]</scope>
</reference>
<evidence type="ECO:0000256" key="9">
    <source>
        <dbReference type="ARBA" id="ARBA00023146"/>
    </source>
</evidence>
<dbReference type="NCBIfam" id="TIGR00414">
    <property type="entry name" value="serS"/>
    <property type="match status" value="1"/>
</dbReference>
<evidence type="ECO:0000313" key="18">
    <source>
        <dbReference type="Proteomes" id="UP000179023"/>
    </source>
</evidence>
<dbReference type="GO" id="GO:0005737">
    <property type="term" value="C:cytoplasm"/>
    <property type="evidence" value="ECO:0007669"/>
    <property type="project" value="UniProtKB-SubCell"/>
</dbReference>
<dbReference type="PANTHER" id="PTHR43697">
    <property type="entry name" value="SERYL-TRNA SYNTHETASE"/>
    <property type="match status" value="1"/>
</dbReference>
<evidence type="ECO:0000256" key="12">
    <source>
        <dbReference type="HAMAP-Rule" id="MF_00176"/>
    </source>
</evidence>
<dbReference type="Pfam" id="PF00587">
    <property type="entry name" value="tRNA-synt_2b"/>
    <property type="match status" value="1"/>
</dbReference>
<name>A0A1G2KFK4_9BACT</name>
<evidence type="ECO:0000259" key="16">
    <source>
        <dbReference type="PROSITE" id="PS50862"/>
    </source>
</evidence>
<evidence type="ECO:0000256" key="10">
    <source>
        <dbReference type="ARBA" id="ARBA00047929"/>
    </source>
</evidence>
<evidence type="ECO:0000313" key="17">
    <source>
        <dbReference type="EMBL" id="OGZ98224.1"/>
    </source>
</evidence>
<gene>
    <name evidence="12" type="primary">serS</name>
    <name evidence="17" type="ORF">A3C07_01735</name>
</gene>
<dbReference type="HAMAP" id="MF_00176">
    <property type="entry name" value="Ser_tRNA_synth_type1"/>
    <property type="match status" value="1"/>
</dbReference>
<dbReference type="GO" id="GO:0016260">
    <property type="term" value="P:selenocysteine biosynthetic process"/>
    <property type="evidence" value="ECO:0007669"/>
    <property type="project" value="UniProtKB-UniRule"/>
</dbReference>
<evidence type="ECO:0000256" key="5">
    <source>
        <dbReference type="ARBA" id="ARBA00022598"/>
    </source>
</evidence>
<dbReference type="PRINTS" id="PR00981">
    <property type="entry name" value="TRNASYNTHSER"/>
</dbReference>
<evidence type="ECO:0000256" key="13">
    <source>
        <dbReference type="PIRSR" id="PIRSR001529-1"/>
    </source>
</evidence>
<feature type="binding site" evidence="12 13">
    <location>
        <position position="284"/>
    </location>
    <ligand>
        <name>L-serine</name>
        <dbReference type="ChEBI" id="CHEBI:33384"/>
    </ligand>
</feature>
<dbReference type="PANTHER" id="PTHR43697:SF1">
    <property type="entry name" value="SERINE--TRNA LIGASE"/>
    <property type="match status" value="1"/>
</dbReference>
<keyword evidence="9 12" id="KW-0030">Aminoacyl-tRNA synthetase</keyword>
<feature type="binding site" evidence="14">
    <location>
        <begin position="277"/>
        <end position="280"/>
    </location>
    <ligand>
        <name>ATP</name>
        <dbReference type="ChEBI" id="CHEBI:30616"/>
    </ligand>
</feature>
<dbReference type="Gene3D" id="3.30.930.10">
    <property type="entry name" value="Bira Bifunctional Protein, Domain 2"/>
    <property type="match status" value="1"/>
</dbReference>
<dbReference type="GO" id="GO:0006434">
    <property type="term" value="P:seryl-tRNA aminoacylation"/>
    <property type="evidence" value="ECO:0007669"/>
    <property type="project" value="UniProtKB-UniRule"/>
</dbReference>
<dbReference type="InterPro" id="IPR002317">
    <property type="entry name" value="Ser-tRNA-ligase_type_1"/>
</dbReference>
<protein>
    <recommendedName>
        <fullName evidence="12">Serine--tRNA ligase</fullName>
        <ecNumber evidence="12">6.1.1.11</ecNumber>
    </recommendedName>
    <alternativeName>
        <fullName evidence="12">Seryl-tRNA synthetase</fullName>
        <shortName evidence="12">SerRS</shortName>
    </alternativeName>
    <alternativeName>
        <fullName evidence="12">Seryl-tRNA(Ser/Sec) synthetase</fullName>
    </alternativeName>
</protein>
<dbReference type="PROSITE" id="PS50862">
    <property type="entry name" value="AA_TRNA_LIGASE_II"/>
    <property type="match status" value="1"/>
</dbReference>
<accession>A0A1G2KFK4</accession>
<dbReference type="Proteomes" id="UP000179023">
    <property type="component" value="Unassembled WGS sequence"/>
</dbReference>
<feature type="binding site" evidence="12 14">
    <location>
        <begin position="261"/>
        <end position="263"/>
    </location>
    <ligand>
        <name>ATP</name>
        <dbReference type="ChEBI" id="CHEBI:30616"/>
    </ligand>
</feature>
<feature type="binding site" evidence="12">
    <location>
        <position position="387"/>
    </location>
    <ligand>
        <name>L-serine</name>
        <dbReference type="ChEBI" id="CHEBI:33384"/>
    </ligand>
</feature>
<keyword evidence="5 12" id="KW-0436">Ligase</keyword>
<dbReference type="InterPro" id="IPR006195">
    <property type="entry name" value="aa-tRNA-synth_II"/>
</dbReference>
<comment type="function">
    <text evidence="12">Catalyzes the attachment of serine to tRNA(Ser). Is also able to aminoacylate tRNA(Sec) with serine, to form the misacylated tRNA L-seryl-tRNA(Sec), which will be further converted into selenocysteinyl-tRNA(Sec).</text>
</comment>
<comment type="domain">
    <text evidence="12">Consists of two distinct domains, a catalytic core and a N-terminal extension that is involved in tRNA binding.</text>
</comment>
<sequence>MLDIKFIRENPDKIKQALKSRGVNFDVDHLIKIDGGRRLKTKEVDDTRAAHNKLSDEIAKLKGEEKKQKVEESKNLKDLLGKLEVELRSLEEEFTRLMYQVPNLPLDDVPVGKNENDNKVIREEGKKRKFGFKPRDYMEISSALEVIDTKRAAKVAGSRFGYLKREAVLLEFALVQFAFAHLQKKYGFVPVIPPVLIKDEIMRGMGYVDSKEDREERYFLEKDKLYLVGTAEQSIGPIHADEILEESSFPRRDVGFSTCFRREAGSYGKDTHGILRVHQFDKVEMVTFSLPENSREEHALMLEAQEELVQALKIPYRVVALCIDDLSQPSAATYDIESWLPGQNEGKGQYRETHSTSNTTAFQARRLNIKVRRKDGKTEFIHMLNGTAFAIGRTLIAILENYQQEDGSVKIPEVLQKYMGGLTIIKR</sequence>
<evidence type="ECO:0000256" key="7">
    <source>
        <dbReference type="ARBA" id="ARBA00022840"/>
    </source>
</evidence>
<dbReference type="SUPFAM" id="SSF55681">
    <property type="entry name" value="Class II aaRS and biotin synthetases"/>
    <property type="match status" value="1"/>
</dbReference>
<feature type="site" description="Important for serine binding" evidence="13">
    <location>
        <position position="387"/>
    </location>
</feature>
<feature type="binding site" evidence="12 14">
    <location>
        <begin position="352"/>
        <end position="355"/>
    </location>
    <ligand>
        <name>ATP</name>
        <dbReference type="ChEBI" id="CHEBI:30616"/>
    </ligand>
</feature>
<dbReference type="SUPFAM" id="SSF46589">
    <property type="entry name" value="tRNA-binding arm"/>
    <property type="match status" value="1"/>
</dbReference>
<feature type="coiled-coil region" evidence="15">
    <location>
        <begin position="44"/>
        <end position="100"/>
    </location>
</feature>